<dbReference type="InterPro" id="IPR014710">
    <property type="entry name" value="RmlC-like_jellyroll"/>
</dbReference>
<evidence type="ECO:0000313" key="2">
    <source>
        <dbReference type="EMBL" id="NMH26982.1"/>
    </source>
</evidence>
<protein>
    <submittedName>
        <fullName evidence="2">Cupin domain-containing protein</fullName>
    </submittedName>
</protein>
<name>A0A972JI61_9FLAO</name>
<dbReference type="InterPro" id="IPR053146">
    <property type="entry name" value="QDO-like"/>
</dbReference>
<dbReference type="RefSeq" id="WP_169525986.1">
    <property type="nucleotide sequence ID" value="NZ_JAAMPU010000097.1"/>
</dbReference>
<dbReference type="SUPFAM" id="SSF51182">
    <property type="entry name" value="RmlC-like cupins"/>
    <property type="match status" value="1"/>
</dbReference>
<dbReference type="Gene3D" id="2.60.120.10">
    <property type="entry name" value="Jelly Rolls"/>
    <property type="match status" value="1"/>
</dbReference>
<dbReference type="Proteomes" id="UP000712080">
    <property type="component" value="Unassembled WGS sequence"/>
</dbReference>
<proteinExistence type="predicted"/>
<dbReference type="PANTHER" id="PTHR36440:SF1">
    <property type="entry name" value="PUTATIVE (AFU_ORTHOLOGUE AFUA_8G07350)-RELATED"/>
    <property type="match status" value="1"/>
</dbReference>
<sequence>MKRVSITDNDSARVLQIAGGSYRVLLSGDETNGRLASIEMRVPVGKGPIPHEHPGFAESFYVASGEVSFETAAGKKIVSAGGFVQIPLDGEPHRFINTGNEEAVLLCTVQPAGLDAFFTEVDDLLHGNPPDETQKQQLAQLSVKYGQTVYPPDYFDNH</sequence>
<keyword evidence="3" id="KW-1185">Reference proteome</keyword>
<evidence type="ECO:0000313" key="3">
    <source>
        <dbReference type="Proteomes" id="UP000712080"/>
    </source>
</evidence>
<evidence type="ECO:0000259" key="1">
    <source>
        <dbReference type="Pfam" id="PF07883"/>
    </source>
</evidence>
<organism evidence="2 3">
    <name type="scientific">Flavobacterium silvaticum</name>
    <dbReference type="NCBI Taxonomy" id="1852020"/>
    <lineage>
        <taxon>Bacteria</taxon>
        <taxon>Pseudomonadati</taxon>
        <taxon>Bacteroidota</taxon>
        <taxon>Flavobacteriia</taxon>
        <taxon>Flavobacteriales</taxon>
        <taxon>Flavobacteriaceae</taxon>
        <taxon>Flavobacterium</taxon>
    </lineage>
</organism>
<gene>
    <name evidence="2" type="ORF">G6047_02965</name>
</gene>
<reference evidence="2" key="1">
    <citation type="submission" date="2020-02" db="EMBL/GenBank/DDBJ databases">
        <title>Flavobacterium sp. genome.</title>
        <authorList>
            <person name="Jung H.S."/>
            <person name="Baek J.H."/>
            <person name="Jeon C.O."/>
        </authorList>
    </citation>
    <scope>NUCLEOTIDE SEQUENCE</scope>
    <source>
        <strain evidence="2">SE-s28</strain>
    </source>
</reference>
<feature type="domain" description="Cupin type-2" evidence="1">
    <location>
        <begin position="39"/>
        <end position="108"/>
    </location>
</feature>
<dbReference type="PANTHER" id="PTHR36440">
    <property type="entry name" value="PUTATIVE (AFU_ORTHOLOGUE AFUA_8G07350)-RELATED"/>
    <property type="match status" value="1"/>
</dbReference>
<accession>A0A972JI61</accession>
<dbReference type="InterPro" id="IPR013096">
    <property type="entry name" value="Cupin_2"/>
</dbReference>
<dbReference type="EMBL" id="JAAMPU010000097">
    <property type="protein sequence ID" value="NMH26982.1"/>
    <property type="molecule type" value="Genomic_DNA"/>
</dbReference>
<dbReference type="Pfam" id="PF07883">
    <property type="entry name" value="Cupin_2"/>
    <property type="match status" value="1"/>
</dbReference>
<dbReference type="AlphaFoldDB" id="A0A972JI61"/>
<dbReference type="InterPro" id="IPR011051">
    <property type="entry name" value="RmlC_Cupin_sf"/>
</dbReference>
<comment type="caution">
    <text evidence="2">The sequence shown here is derived from an EMBL/GenBank/DDBJ whole genome shotgun (WGS) entry which is preliminary data.</text>
</comment>